<accession>A0AAD8ZDF6</accession>
<dbReference type="AlphaFoldDB" id="A0AAD8ZDF6"/>
<sequence length="169" mass="18246">MEGCGLSEEELSSSSSLRSFTWEDSSEQVKPKLVYVVARCESLEQQPNLCKSLSAARWAQGSGRAAGPLGATVRWAVLPVPARIPPAPHSAEQPARVSQASPRAGLTAKQRKPDQGLFRFFKSDAFQLSRLQSASIPHRGLKGNATSCPYLPEDTGEREDLVTLPQGSL</sequence>
<reference evidence="2" key="1">
    <citation type="submission" date="2023-03" db="EMBL/GenBank/DDBJ databases">
        <title>Electrophorus voltai genome.</title>
        <authorList>
            <person name="Bian C."/>
        </authorList>
    </citation>
    <scope>NUCLEOTIDE SEQUENCE</scope>
    <source>
        <strain evidence="2">CB-2022</strain>
        <tissue evidence="2">Muscle</tissue>
    </source>
</reference>
<dbReference type="Proteomes" id="UP001239994">
    <property type="component" value="Unassembled WGS sequence"/>
</dbReference>
<feature type="region of interest" description="Disordered" evidence="1">
    <location>
        <begin position="1"/>
        <end position="27"/>
    </location>
</feature>
<evidence type="ECO:0000313" key="2">
    <source>
        <dbReference type="EMBL" id="KAK1797016.1"/>
    </source>
</evidence>
<feature type="region of interest" description="Disordered" evidence="1">
    <location>
        <begin position="83"/>
        <end position="110"/>
    </location>
</feature>
<feature type="region of interest" description="Disordered" evidence="1">
    <location>
        <begin position="138"/>
        <end position="169"/>
    </location>
</feature>
<evidence type="ECO:0000256" key="1">
    <source>
        <dbReference type="SAM" id="MobiDB-lite"/>
    </source>
</evidence>
<evidence type="ECO:0000313" key="3">
    <source>
        <dbReference type="Proteomes" id="UP001239994"/>
    </source>
</evidence>
<name>A0AAD8ZDF6_9TELE</name>
<dbReference type="EMBL" id="JAROKS010000014">
    <property type="protein sequence ID" value="KAK1797016.1"/>
    <property type="molecule type" value="Genomic_DNA"/>
</dbReference>
<proteinExistence type="predicted"/>
<organism evidence="2 3">
    <name type="scientific">Electrophorus voltai</name>
    <dbReference type="NCBI Taxonomy" id="2609070"/>
    <lineage>
        <taxon>Eukaryota</taxon>
        <taxon>Metazoa</taxon>
        <taxon>Chordata</taxon>
        <taxon>Craniata</taxon>
        <taxon>Vertebrata</taxon>
        <taxon>Euteleostomi</taxon>
        <taxon>Actinopterygii</taxon>
        <taxon>Neopterygii</taxon>
        <taxon>Teleostei</taxon>
        <taxon>Ostariophysi</taxon>
        <taxon>Gymnotiformes</taxon>
        <taxon>Gymnotoidei</taxon>
        <taxon>Gymnotidae</taxon>
        <taxon>Electrophorus</taxon>
    </lineage>
</organism>
<gene>
    <name evidence="2" type="ORF">P4O66_008415</name>
</gene>
<protein>
    <submittedName>
        <fullName evidence="2">Uncharacterized protein</fullName>
    </submittedName>
</protein>
<keyword evidence="3" id="KW-1185">Reference proteome</keyword>
<comment type="caution">
    <text evidence="2">The sequence shown here is derived from an EMBL/GenBank/DDBJ whole genome shotgun (WGS) entry which is preliminary data.</text>
</comment>